<dbReference type="GO" id="GO:0005509">
    <property type="term" value="F:calcium ion binding"/>
    <property type="evidence" value="ECO:0007669"/>
    <property type="project" value="InterPro"/>
</dbReference>
<dbReference type="EMBL" id="JXXN02006142">
    <property type="protein sequence ID" value="THD19558.1"/>
    <property type="molecule type" value="Genomic_DNA"/>
</dbReference>
<evidence type="ECO:0000313" key="3">
    <source>
        <dbReference type="EMBL" id="THD19558.1"/>
    </source>
</evidence>
<dbReference type="SUPFAM" id="SSF47473">
    <property type="entry name" value="EF-hand"/>
    <property type="match status" value="1"/>
</dbReference>
<reference evidence="3" key="1">
    <citation type="submission" date="2019-03" db="EMBL/GenBank/DDBJ databases">
        <title>Improved annotation for the trematode Fasciola hepatica.</title>
        <authorList>
            <person name="Choi Y.-J."/>
            <person name="Martin J."/>
            <person name="Mitreva M."/>
        </authorList>
    </citation>
    <scope>NUCLEOTIDE SEQUENCE [LARGE SCALE GENOMIC DNA]</scope>
</reference>
<dbReference type="AlphaFoldDB" id="A0A2H1BUW1"/>
<dbReference type="InterPro" id="IPR011992">
    <property type="entry name" value="EF-hand-dom_pair"/>
</dbReference>
<protein>
    <submittedName>
        <fullName evidence="3">Calmodulin</fullName>
    </submittedName>
</protein>
<dbReference type="FunFam" id="1.10.238.10:FF:000001">
    <property type="entry name" value="Calmodulin 1"/>
    <property type="match status" value="1"/>
</dbReference>
<proteinExistence type="predicted"/>
<dbReference type="PROSITE" id="PS50222">
    <property type="entry name" value="EF_HAND_2"/>
    <property type="match status" value="2"/>
</dbReference>
<evidence type="ECO:0000313" key="4">
    <source>
        <dbReference type="Proteomes" id="UP000230066"/>
    </source>
</evidence>
<name>A0A2H1BUW1_FASHE</name>
<dbReference type="SMART" id="SM00054">
    <property type="entry name" value="EFh"/>
    <property type="match status" value="4"/>
</dbReference>
<organism evidence="3 4">
    <name type="scientific">Fasciola hepatica</name>
    <name type="common">Liver fluke</name>
    <dbReference type="NCBI Taxonomy" id="6192"/>
    <lineage>
        <taxon>Eukaryota</taxon>
        <taxon>Metazoa</taxon>
        <taxon>Spiralia</taxon>
        <taxon>Lophotrochozoa</taxon>
        <taxon>Platyhelminthes</taxon>
        <taxon>Trematoda</taxon>
        <taxon>Digenea</taxon>
        <taxon>Plagiorchiida</taxon>
        <taxon>Echinostomata</taxon>
        <taxon>Echinostomatoidea</taxon>
        <taxon>Fasciolidae</taxon>
        <taxon>Fasciola</taxon>
    </lineage>
</organism>
<feature type="domain" description="EF-hand" evidence="2">
    <location>
        <begin position="89"/>
        <end position="124"/>
    </location>
</feature>
<dbReference type="Proteomes" id="UP000230066">
    <property type="component" value="Unassembled WGS sequence"/>
</dbReference>
<dbReference type="CDD" id="cd00051">
    <property type="entry name" value="EFh"/>
    <property type="match status" value="2"/>
</dbReference>
<dbReference type="Gene3D" id="1.10.238.10">
    <property type="entry name" value="EF-hand"/>
    <property type="match status" value="1"/>
</dbReference>
<dbReference type="InterPro" id="IPR050230">
    <property type="entry name" value="CALM/Myosin/TropC-like"/>
</dbReference>
<evidence type="ECO:0000256" key="1">
    <source>
        <dbReference type="ARBA" id="ARBA00022737"/>
    </source>
</evidence>
<comment type="caution">
    <text evidence="3">The sequence shown here is derived from an EMBL/GenBank/DDBJ whole genome shotgun (WGS) entry which is preliminary data.</text>
</comment>
<dbReference type="PANTHER" id="PTHR23048:SF0">
    <property type="entry name" value="CALMODULIN LIKE 3"/>
    <property type="match status" value="1"/>
</dbReference>
<accession>A0A2H1BUW1</accession>
<feature type="domain" description="EF-hand" evidence="2">
    <location>
        <begin position="13"/>
        <end position="48"/>
    </location>
</feature>
<evidence type="ECO:0000259" key="2">
    <source>
        <dbReference type="PROSITE" id="PS50222"/>
    </source>
</evidence>
<dbReference type="GO" id="GO:0016460">
    <property type="term" value="C:myosin II complex"/>
    <property type="evidence" value="ECO:0007669"/>
    <property type="project" value="TreeGrafter"/>
</dbReference>
<keyword evidence="1" id="KW-0677">Repeat</keyword>
<sequence length="158" mass="18071">MTTSKKLAHLTEETLVEYKAMFDMYDFTGSGKISVLDVAPLMRRLGLMPSNIEIDEMVVEVDKDKNSTTEGISFEQFCTMAAMKYNEVYTENEIIESFRTFDLENNGFVSTAELRRALCTMGEKLSDEEIDAMFEHANVDADGNVYYEQFVRNMMSDV</sequence>
<dbReference type="Pfam" id="PF13499">
    <property type="entry name" value="EF-hand_7"/>
    <property type="match status" value="2"/>
</dbReference>
<dbReference type="InterPro" id="IPR002048">
    <property type="entry name" value="EF_hand_dom"/>
</dbReference>
<keyword evidence="4" id="KW-1185">Reference proteome</keyword>
<dbReference type="PANTHER" id="PTHR23048">
    <property type="entry name" value="MYOSIN LIGHT CHAIN 1, 3"/>
    <property type="match status" value="1"/>
</dbReference>
<gene>
    <name evidence="3" type="ORF">D915_009762</name>
</gene>